<keyword evidence="11" id="KW-0966">Cell projection</keyword>
<gene>
    <name evidence="11" type="primary">fliL</name>
    <name evidence="11" type="ORF">JSE7799_03398</name>
</gene>
<evidence type="ECO:0000256" key="1">
    <source>
        <dbReference type="ARBA" id="ARBA00002254"/>
    </source>
</evidence>
<reference evidence="11" key="1">
    <citation type="submission" date="2015-09" db="EMBL/GenBank/DDBJ databases">
        <authorList>
            <person name="Jackson K.R."/>
            <person name="Lunt B.L."/>
            <person name="Fisher J.N.B."/>
            <person name="Gardner A.V."/>
            <person name="Bailey M.E."/>
            <person name="Deus L.M."/>
            <person name="Earl A.S."/>
            <person name="Gibby P.D."/>
            <person name="Hartmann K.A."/>
            <person name="Liu J.E."/>
            <person name="Manci A.M."/>
            <person name="Nielsen D.A."/>
            <person name="Solomon M.B."/>
            <person name="Breakwell D.P."/>
            <person name="Burnett S.H."/>
            <person name="Grose J.H."/>
        </authorList>
    </citation>
    <scope>NUCLEOTIDE SEQUENCE [LARGE SCALE GENOMIC DNA]</scope>
    <source>
        <strain evidence="11">CECT 7799</strain>
    </source>
</reference>
<dbReference type="PANTHER" id="PTHR35091">
    <property type="entry name" value="FLAGELLAR PROTEIN FLIL"/>
    <property type="match status" value="1"/>
</dbReference>
<dbReference type="Proteomes" id="UP000049455">
    <property type="component" value="Unassembled WGS sequence"/>
</dbReference>
<evidence type="ECO:0000313" key="12">
    <source>
        <dbReference type="Proteomes" id="UP000049455"/>
    </source>
</evidence>
<evidence type="ECO:0000256" key="8">
    <source>
        <dbReference type="ARBA" id="ARBA00022989"/>
    </source>
</evidence>
<accession>A0A0M7BFH9</accession>
<keyword evidence="11" id="KW-0969">Cilium</keyword>
<feature type="transmembrane region" description="Helical" evidence="10">
    <location>
        <begin position="22"/>
        <end position="42"/>
    </location>
</feature>
<name>A0A0M7BFH9_9RHOB</name>
<evidence type="ECO:0000256" key="2">
    <source>
        <dbReference type="ARBA" id="ARBA00004162"/>
    </source>
</evidence>
<evidence type="ECO:0000256" key="5">
    <source>
        <dbReference type="ARBA" id="ARBA00022500"/>
    </source>
</evidence>
<keyword evidence="6 10" id="KW-0812">Transmembrane</keyword>
<sequence length="168" mass="18290">MAEPEAEQEETGQDEPKKGKKLWLLLTLALACAFGGGGFYAMRSGMLDSILPSGHTAEAPVPNAHVAKSDPPTFLELDPLMISVGDASGIKQLRFRAFLQTETADPKIAALQPRILDIFATYLRAIPVAELENPTALLRLRAQLLRRVQLLTGPDTVNDILIIDFVIT</sequence>
<comment type="subcellular location">
    <subcellularLocation>
        <location evidence="10">Cell inner membrane</location>
    </subcellularLocation>
    <subcellularLocation>
        <location evidence="2">Cell membrane</location>
        <topology evidence="2">Single-pass membrane protein</topology>
    </subcellularLocation>
</comment>
<keyword evidence="4" id="KW-1003">Cell membrane</keyword>
<proteinExistence type="inferred from homology"/>
<evidence type="ECO:0000256" key="7">
    <source>
        <dbReference type="ARBA" id="ARBA00022779"/>
    </source>
</evidence>
<comment type="similarity">
    <text evidence="3 10">Belongs to the FliL family.</text>
</comment>
<dbReference type="Pfam" id="PF03748">
    <property type="entry name" value="FliL"/>
    <property type="match status" value="1"/>
</dbReference>
<keyword evidence="9 10" id="KW-0472">Membrane</keyword>
<keyword evidence="5 10" id="KW-0145">Chemotaxis</keyword>
<dbReference type="AlphaFoldDB" id="A0A0M7BFH9"/>
<protein>
    <recommendedName>
        <fullName evidence="10">Flagellar protein FliL</fullName>
    </recommendedName>
</protein>
<dbReference type="OrthoDB" id="7619358at2"/>
<keyword evidence="8 10" id="KW-1133">Transmembrane helix</keyword>
<evidence type="ECO:0000256" key="10">
    <source>
        <dbReference type="RuleBase" id="RU364125"/>
    </source>
</evidence>
<evidence type="ECO:0000256" key="4">
    <source>
        <dbReference type="ARBA" id="ARBA00022475"/>
    </source>
</evidence>
<dbReference type="GO" id="GO:0009425">
    <property type="term" value="C:bacterial-type flagellum basal body"/>
    <property type="evidence" value="ECO:0007669"/>
    <property type="project" value="InterPro"/>
</dbReference>
<evidence type="ECO:0000313" key="11">
    <source>
        <dbReference type="EMBL" id="CUH40663.1"/>
    </source>
</evidence>
<organism evidence="11 12">
    <name type="scientific">Jannaschia seosinensis</name>
    <dbReference type="NCBI Taxonomy" id="313367"/>
    <lineage>
        <taxon>Bacteria</taxon>
        <taxon>Pseudomonadati</taxon>
        <taxon>Pseudomonadota</taxon>
        <taxon>Alphaproteobacteria</taxon>
        <taxon>Rhodobacterales</taxon>
        <taxon>Roseobacteraceae</taxon>
        <taxon>Jannaschia</taxon>
    </lineage>
</organism>
<dbReference type="GO" id="GO:0006935">
    <property type="term" value="P:chemotaxis"/>
    <property type="evidence" value="ECO:0007669"/>
    <property type="project" value="UniProtKB-KW"/>
</dbReference>
<dbReference type="EMBL" id="CYPR01000228">
    <property type="protein sequence ID" value="CUH40663.1"/>
    <property type="molecule type" value="Genomic_DNA"/>
</dbReference>
<keyword evidence="10" id="KW-0997">Cell inner membrane</keyword>
<comment type="function">
    <text evidence="1 10">Controls the rotational direction of flagella during chemotaxis.</text>
</comment>
<dbReference type="RefSeq" id="WP_055664671.1">
    <property type="nucleotide sequence ID" value="NZ_CYPR01000228.1"/>
</dbReference>
<keyword evidence="11" id="KW-0282">Flagellum</keyword>
<evidence type="ECO:0000256" key="3">
    <source>
        <dbReference type="ARBA" id="ARBA00008281"/>
    </source>
</evidence>
<dbReference type="STRING" id="313367.JSE7799_03398"/>
<keyword evidence="12" id="KW-1185">Reference proteome</keyword>
<dbReference type="InterPro" id="IPR005503">
    <property type="entry name" value="FliL"/>
</dbReference>
<dbReference type="GO" id="GO:0071978">
    <property type="term" value="P:bacterial-type flagellum-dependent swarming motility"/>
    <property type="evidence" value="ECO:0007669"/>
    <property type="project" value="TreeGrafter"/>
</dbReference>
<keyword evidence="7 10" id="KW-0283">Flagellar rotation</keyword>
<evidence type="ECO:0000256" key="6">
    <source>
        <dbReference type="ARBA" id="ARBA00022692"/>
    </source>
</evidence>
<dbReference type="PANTHER" id="PTHR35091:SF2">
    <property type="entry name" value="FLAGELLAR PROTEIN FLIL"/>
    <property type="match status" value="1"/>
</dbReference>
<evidence type="ECO:0000256" key="9">
    <source>
        <dbReference type="ARBA" id="ARBA00023136"/>
    </source>
</evidence>
<dbReference type="GO" id="GO:0005886">
    <property type="term" value="C:plasma membrane"/>
    <property type="evidence" value="ECO:0007669"/>
    <property type="project" value="UniProtKB-SubCell"/>
</dbReference>